<dbReference type="GO" id="GO:0046983">
    <property type="term" value="F:protein dimerization activity"/>
    <property type="evidence" value="ECO:0007669"/>
    <property type="project" value="InterPro"/>
</dbReference>
<dbReference type="GO" id="GO:0000155">
    <property type="term" value="F:phosphorelay sensor kinase activity"/>
    <property type="evidence" value="ECO:0007669"/>
    <property type="project" value="InterPro"/>
</dbReference>
<dbReference type="InterPro" id="IPR003018">
    <property type="entry name" value="GAF"/>
</dbReference>
<dbReference type="Gene3D" id="3.30.450.40">
    <property type="match status" value="2"/>
</dbReference>
<keyword evidence="4" id="KW-0597">Phosphoprotein</keyword>
<dbReference type="SMART" id="SM00065">
    <property type="entry name" value="GAF"/>
    <property type="match status" value="2"/>
</dbReference>
<evidence type="ECO:0000256" key="8">
    <source>
        <dbReference type="ARBA" id="ARBA00022842"/>
    </source>
</evidence>
<dbReference type="InterPro" id="IPR050482">
    <property type="entry name" value="Sensor_HK_TwoCompSys"/>
</dbReference>
<dbReference type="GO" id="GO:0019826">
    <property type="term" value="F:oxygen sensor activity"/>
    <property type="evidence" value="ECO:0007669"/>
    <property type="project" value="UniProtKB-ARBA"/>
</dbReference>
<keyword evidence="6" id="KW-0479">Metal-binding</keyword>
<dbReference type="SUPFAM" id="SSF55781">
    <property type="entry name" value="GAF domain-like"/>
    <property type="match status" value="2"/>
</dbReference>
<dbReference type="PANTHER" id="PTHR24421:SF56">
    <property type="entry name" value="OXYGEN SENSOR HISTIDINE KINASE RESPONSE REGULATOR DOST"/>
    <property type="match status" value="1"/>
</dbReference>
<dbReference type="EMBL" id="LVHI01000008">
    <property type="protein sequence ID" value="OAK55711.1"/>
    <property type="molecule type" value="Genomic_DNA"/>
</dbReference>
<name>A0A177YJV2_9NOCA</name>
<evidence type="ECO:0000256" key="1">
    <source>
        <dbReference type="ARBA" id="ARBA00001946"/>
    </source>
</evidence>
<organism evidence="13 14">
    <name type="scientific">Rhodococcoides kyotonense</name>
    <dbReference type="NCBI Taxonomy" id="398843"/>
    <lineage>
        <taxon>Bacteria</taxon>
        <taxon>Bacillati</taxon>
        <taxon>Actinomycetota</taxon>
        <taxon>Actinomycetes</taxon>
        <taxon>Mycobacteriales</taxon>
        <taxon>Nocardiaceae</taxon>
        <taxon>Rhodococcoides</taxon>
    </lineage>
</organism>
<evidence type="ECO:0000256" key="9">
    <source>
        <dbReference type="ARBA" id="ARBA00023004"/>
    </source>
</evidence>
<feature type="domain" description="Histidine kinase/HSP90-like ATPase" evidence="12">
    <location>
        <begin position="492"/>
        <end position="580"/>
    </location>
</feature>
<proteinExistence type="predicted"/>
<comment type="cofactor">
    <cofactor evidence="2">
        <name>heme</name>
        <dbReference type="ChEBI" id="CHEBI:30413"/>
    </cofactor>
</comment>
<accession>A0A177YJV2</accession>
<evidence type="ECO:0000256" key="3">
    <source>
        <dbReference type="ARBA" id="ARBA00022490"/>
    </source>
</evidence>
<keyword evidence="14" id="KW-1185">Reference proteome</keyword>
<comment type="caution">
    <text evidence="13">The sequence shown here is derived from an EMBL/GenBank/DDBJ whole genome shotgun (WGS) entry which is preliminary data.</text>
</comment>
<dbReference type="GO" id="GO:0070483">
    <property type="term" value="P:detection of hypoxia"/>
    <property type="evidence" value="ECO:0007669"/>
    <property type="project" value="UniProtKB-ARBA"/>
</dbReference>
<comment type="cofactor">
    <cofactor evidence="1">
        <name>Mg(2+)</name>
        <dbReference type="ChEBI" id="CHEBI:18420"/>
    </cofactor>
</comment>
<dbReference type="Pfam" id="PF13185">
    <property type="entry name" value="GAF_2"/>
    <property type="match status" value="2"/>
</dbReference>
<dbReference type="InterPro" id="IPR036890">
    <property type="entry name" value="HATPase_C_sf"/>
</dbReference>
<keyword evidence="8" id="KW-0460">Magnesium</keyword>
<dbReference type="GO" id="GO:0019825">
    <property type="term" value="F:oxygen binding"/>
    <property type="evidence" value="ECO:0007669"/>
    <property type="project" value="UniProtKB-ARBA"/>
</dbReference>
<feature type="domain" description="GAF" evidence="11">
    <location>
        <begin position="61"/>
        <end position="208"/>
    </location>
</feature>
<dbReference type="GO" id="GO:0020037">
    <property type="term" value="F:heme binding"/>
    <property type="evidence" value="ECO:0007669"/>
    <property type="project" value="UniProtKB-ARBA"/>
</dbReference>
<dbReference type="AlphaFoldDB" id="A0A177YJV2"/>
<dbReference type="InterPro" id="IPR011712">
    <property type="entry name" value="Sig_transdc_His_kin_sub3_dim/P"/>
</dbReference>
<keyword evidence="7 13" id="KW-0418">Kinase</keyword>
<evidence type="ECO:0000256" key="2">
    <source>
        <dbReference type="ARBA" id="ARBA00001971"/>
    </source>
</evidence>
<dbReference type="GO" id="GO:0016020">
    <property type="term" value="C:membrane"/>
    <property type="evidence" value="ECO:0007669"/>
    <property type="project" value="InterPro"/>
</dbReference>
<reference evidence="13 14" key="1">
    <citation type="submission" date="2016-03" db="EMBL/GenBank/DDBJ databases">
        <title>Genome sequence of Rhodococcus kyotonensis KB10.</title>
        <authorList>
            <person name="Jeong H."/>
            <person name="Hong C.E."/>
            <person name="Jo S.H."/>
            <person name="Park J.M."/>
        </authorList>
    </citation>
    <scope>NUCLEOTIDE SEQUENCE [LARGE SCALE GENOMIC DNA]</scope>
    <source>
        <strain evidence="13 14">KB10</strain>
    </source>
</reference>
<dbReference type="SMART" id="SM00387">
    <property type="entry name" value="HATPase_c"/>
    <property type="match status" value="1"/>
</dbReference>
<dbReference type="SUPFAM" id="SSF55874">
    <property type="entry name" value="ATPase domain of HSP90 chaperone/DNA topoisomerase II/histidine kinase"/>
    <property type="match status" value="1"/>
</dbReference>
<evidence type="ECO:0000313" key="14">
    <source>
        <dbReference type="Proteomes" id="UP000077519"/>
    </source>
</evidence>
<evidence type="ECO:0000256" key="10">
    <source>
        <dbReference type="ARBA" id="ARBA00023012"/>
    </source>
</evidence>
<keyword evidence="9" id="KW-0408">Iron</keyword>
<dbReference type="PANTHER" id="PTHR24421">
    <property type="entry name" value="NITRATE/NITRITE SENSOR PROTEIN NARX-RELATED"/>
    <property type="match status" value="1"/>
</dbReference>
<dbReference type="CDD" id="cd16917">
    <property type="entry name" value="HATPase_UhpB-NarQ-NarX-like"/>
    <property type="match status" value="1"/>
</dbReference>
<evidence type="ECO:0000259" key="12">
    <source>
        <dbReference type="SMART" id="SM00387"/>
    </source>
</evidence>
<dbReference type="GO" id="GO:0000287">
    <property type="term" value="F:magnesium ion binding"/>
    <property type="evidence" value="ECO:0007669"/>
    <property type="project" value="UniProtKB-ARBA"/>
</dbReference>
<dbReference type="Gene3D" id="3.30.565.10">
    <property type="entry name" value="Histidine kinase-like ATPase, C-terminal domain"/>
    <property type="match status" value="1"/>
</dbReference>
<feature type="domain" description="GAF" evidence="11">
    <location>
        <begin position="229"/>
        <end position="381"/>
    </location>
</feature>
<dbReference type="Gene3D" id="1.20.5.1930">
    <property type="match status" value="1"/>
</dbReference>
<sequence length="580" mass="62361">MAGTGGADRRAVAQDLQDTLSQMRLHELLGELGDHIGKITQAREQFDGMLRSMLAISSSLDLDATLRAIVKSAIELVDAKYGALGVRGENHDLRSFIFDGIDEKTAAEIGTLPTGGGVLGLLIDDPKPLRLRDLSAHSSSIGFPAHHPPMRTFLGVPIRTRDEIFGNLYLTEKHDGQEFTDDDESVLLALASAAGTAIENARLYEEARTRQSWIEATRDIATELLEGTDPDIVLQSVANKACDLTSGDVAFIAVPANSDAAPEDTTELIVRVASGRSPTFDEDVLGTVIPVHGSSSGASFSSGRPVRTEQLEYDVTAGVPEKYGPALISPLRARDRVTGVLVVLRRQDAEPFTDMQLELITAFGDQAALTVQAADSARRLREFDVLSDRERIARELHDHVIQRIFAAGLSLQSTAQRASSPEIKSRLATTIDDLQDTVQDIRSAIFDLQSVDHGADVLRRQINEVIDEMVDDSGLRTTVRVSGPLSVVGASLAANALAVLREAISNCVRHANAKTIVVTITVGDDLTIDVTDDGRGIPDSVSASGLRNLRRRAEECGGDMTIGPASESGGTTLRWWAPLP</sequence>
<evidence type="ECO:0000313" key="13">
    <source>
        <dbReference type="EMBL" id="OAK55711.1"/>
    </source>
</evidence>
<dbReference type="InterPro" id="IPR003594">
    <property type="entry name" value="HATPase_dom"/>
</dbReference>
<keyword evidence="10" id="KW-0902">Two-component regulatory system</keyword>
<evidence type="ECO:0000256" key="4">
    <source>
        <dbReference type="ARBA" id="ARBA00022553"/>
    </source>
</evidence>
<dbReference type="GO" id="GO:0005524">
    <property type="term" value="F:ATP binding"/>
    <property type="evidence" value="ECO:0007669"/>
    <property type="project" value="UniProtKB-ARBA"/>
</dbReference>
<protein>
    <submittedName>
        <fullName evidence="13">Histidine kinase</fullName>
    </submittedName>
</protein>
<dbReference type="GO" id="GO:0070025">
    <property type="term" value="F:carbon monoxide binding"/>
    <property type="evidence" value="ECO:0007669"/>
    <property type="project" value="UniProtKB-ARBA"/>
</dbReference>
<keyword evidence="5" id="KW-0808">Transferase</keyword>
<evidence type="ECO:0000256" key="5">
    <source>
        <dbReference type="ARBA" id="ARBA00022679"/>
    </source>
</evidence>
<dbReference type="GO" id="GO:0070026">
    <property type="term" value="F:nitric oxide binding"/>
    <property type="evidence" value="ECO:0007669"/>
    <property type="project" value="UniProtKB-ARBA"/>
</dbReference>
<dbReference type="FunFam" id="3.30.450.40:FF:000052">
    <property type="entry name" value="Oxygen sensor histidine kinase response regulator DevS/DosS"/>
    <property type="match status" value="1"/>
</dbReference>
<dbReference type="Proteomes" id="UP000077519">
    <property type="component" value="Unassembled WGS sequence"/>
</dbReference>
<keyword evidence="3" id="KW-0963">Cytoplasm</keyword>
<evidence type="ECO:0000256" key="7">
    <source>
        <dbReference type="ARBA" id="ARBA00022777"/>
    </source>
</evidence>
<dbReference type="Pfam" id="PF02518">
    <property type="entry name" value="HATPase_c"/>
    <property type="match status" value="1"/>
</dbReference>
<dbReference type="InterPro" id="IPR029016">
    <property type="entry name" value="GAF-like_dom_sf"/>
</dbReference>
<evidence type="ECO:0000259" key="11">
    <source>
        <dbReference type="SMART" id="SM00065"/>
    </source>
</evidence>
<evidence type="ECO:0000256" key="6">
    <source>
        <dbReference type="ARBA" id="ARBA00022723"/>
    </source>
</evidence>
<gene>
    <name evidence="13" type="ORF">A3K89_19250</name>
</gene>
<dbReference type="Pfam" id="PF07730">
    <property type="entry name" value="HisKA_3"/>
    <property type="match status" value="1"/>
</dbReference>